<dbReference type="eggNOG" id="COG0824">
    <property type="taxonomic scope" value="Bacteria"/>
</dbReference>
<dbReference type="AlphaFoldDB" id="A0A0D0P9X3"/>
<evidence type="ECO:0000313" key="2">
    <source>
        <dbReference type="Proteomes" id="UP000035100"/>
    </source>
</evidence>
<accession>A0A0D0P9X3</accession>
<comment type="caution">
    <text evidence="1">The sequence shown here is derived from an EMBL/GenBank/DDBJ whole genome shotgun (WGS) entry which is preliminary data.</text>
</comment>
<keyword evidence="2" id="KW-1185">Reference proteome</keyword>
<dbReference type="Gene3D" id="3.10.129.10">
    <property type="entry name" value="Hotdog Thioesterase"/>
    <property type="match status" value="2"/>
</dbReference>
<protein>
    <recommendedName>
        <fullName evidence="3">Thioesterase</fullName>
    </recommendedName>
</protein>
<organism evidence="1 2">
    <name type="scientific">Wenxinia marina DSM 24838</name>
    <dbReference type="NCBI Taxonomy" id="1123501"/>
    <lineage>
        <taxon>Bacteria</taxon>
        <taxon>Pseudomonadati</taxon>
        <taxon>Pseudomonadota</taxon>
        <taxon>Alphaproteobacteria</taxon>
        <taxon>Rhodobacterales</taxon>
        <taxon>Roseobacteraceae</taxon>
        <taxon>Wenxinia</taxon>
    </lineage>
</organism>
<dbReference type="EMBL" id="AONG01000015">
    <property type="protein sequence ID" value="KIQ68311.1"/>
    <property type="molecule type" value="Genomic_DNA"/>
</dbReference>
<dbReference type="SUPFAM" id="SSF54637">
    <property type="entry name" value="Thioesterase/thiol ester dehydrase-isomerase"/>
    <property type="match status" value="2"/>
</dbReference>
<gene>
    <name evidence="1" type="ORF">Wenmar_03150</name>
</gene>
<reference evidence="1 2" key="1">
    <citation type="submission" date="2013-01" db="EMBL/GenBank/DDBJ databases">
        <authorList>
            <person name="Fiebig A."/>
            <person name="Goeker M."/>
            <person name="Klenk H.-P.P."/>
        </authorList>
    </citation>
    <scope>NUCLEOTIDE SEQUENCE [LARGE SCALE GENOMIC DNA]</scope>
    <source>
        <strain evidence="1 2">DSM 24838</strain>
    </source>
</reference>
<dbReference type="STRING" id="1123501.Wenmar_03150"/>
<dbReference type="Proteomes" id="UP000035100">
    <property type="component" value="Unassembled WGS sequence"/>
</dbReference>
<evidence type="ECO:0000313" key="1">
    <source>
        <dbReference type="EMBL" id="KIQ68311.1"/>
    </source>
</evidence>
<name>A0A0D0P9X3_9RHOB</name>
<proteinExistence type="predicted"/>
<dbReference type="OrthoDB" id="7597365at2"/>
<sequence>MQEVWRGGVAAWECDDNGHLNSRFYVAHAMSGLAVLFARLGLPGLFAPGSATTLLPRDVHIRYHRESAAGTALRMEGGLLSVGEAGADAVFVISEVGGGDLRATVRLGVSNVDAASLGPAGWPAGALRDLPLVDLPAAAAPRGVAPAPAETAASLERAEALGLVPIGLGAIGPAHLDAFGRMAPHIALGLVSDGIRTLSAPLRKIVLSHADPRPSRVGGAVLEMRVVHHAWPRAGDLYDIRSGLDGVEKNVRSMTSWILDPVSGRPWASLQAIGVDFDLEARRIVPIAEAARAELLERVVPGLGL</sequence>
<evidence type="ECO:0008006" key="3">
    <source>
        <dbReference type="Google" id="ProtNLM"/>
    </source>
</evidence>
<dbReference type="InterPro" id="IPR029069">
    <property type="entry name" value="HotDog_dom_sf"/>
</dbReference>
<dbReference type="RefSeq" id="WP_018303095.1">
    <property type="nucleotide sequence ID" value="NZ_KB902290.1"/>
</dbReference>
<dbReference type="Pfam" id="PF13279">
    <property type="entry name" value="4HBT_2"/>
    <property type="match status" value="1"/>
</dbReference>